<evidence type="ECO:0000256" key="2">
    <source>
        <dbReference type="ARBA" id="ARBA00022527"/>
    </source>
</evidence>
<feature type="compositionally biased region" description="Basic residues" evidence="10">
    <location>
        <begin position="63"/>
        <end position="72"/>
    </location>
</feature>
<dbReference type="Gene3D" id="1.10.510.10">
    <property type="entry name" value="Transferase(Phosphotransferase) domain 1"/>
    <property type="match status" value="1"/>
</dbReference>
<evidence type="ECO:0000256" key="8">
    <source>
        <dbReference type="PROSITE-ProRule" id="PRU10141"/>
    </source>
</evidence>
<gene>
    <name evidence="12" type="ORF">PMACD_LOCUS3816</name>
</gene>
<dbReference type="EC" id="2.7.11.1" evidence="1"/>
<organism evidence="12 13">
    <name type="scientific">Pieris macdunnoughi</name>
    <dbReference type="NCBI Taxonomy" id="345717"/>
    <lineage>
        <taxon>Eukaryota</taxon>
        <taxon>Metazoa</taxon>
        <taxon>Ecdysozoa</taxon>
        <taxon>Arthropoda</taxon>
        <taxon>Hexapoda</taxon>
        <taxon>Insecta</taxon>
        <taxon>Pterygota</taxon>
        <taxon>Neoptera</taxon>
        <taxon>Endopterygota</taxon>
        <taxon>Lepidoptera</taxon>
        <taxon>Glossata</taxon>
        <taxon>Ditrysia</taxon>
        <taxon>Papilionoidea</taxon>
        <taxon>Pieridae</taxon>
        <taxon>Pierinae</taxon>
        <taxon>Pieris</taxon>
    </lineage>
</organism>
<dbReference type="InterPro" id="IPR017441">
    <property type="entry name" value="Protein_kinase_ATP_BS"/>
</dbReference>
<dbReference type="InterPro" id="IPR000719">
    <property type="entry name" value="Prot_kinase_dom"/>
</dbReference>
<evidence type="ECO:0000256" key="5">
    <source>
        <dbReference type="ARBA" id="ARBA00022777"/>
    </source>
</evidence>
<feature type="compositionally biased region" description="Basic and acidic residues" evidence="10">
    <location>
        <begin position="48"/>
        <end position="62"/>
    </location>
</feature>
<dbReference type="Proteomes" id="UP000663880">
    <property type="component" value="Unassembled WGS sequence"/>
</dbReference>
<dbReference type="InterPro" id="IPR008271">
    <property type="entry name" value="Ser/Thr_kinase_AS"/>
</dbReference>
<dbReference type="InterPro" id="IPR011009">
    <property type="entry name" value="Kinase-like_dom_sf"/>
</dbReference>
<keyword evidence="3" id="KW-0808">Transferase</keyword>
<keyword evidence="4 8" id="KW-0547">Nucleotide-binding</keyword>
<evidence type="ECO:0000259" key="11">
    <source>
        <dbReference type="PROSITE" id="PS50011"/>
    </source>
</evidence>
<comment type="similarity">
    <text evidence="7">Belongs to the protein kinase superfamily. CMGC Ser/Thr protein kinase family.</text>
</comment>
<evidence type="ECO:0000256" key="3">
    <source>
        <dbReference type="ARBA" id="ARBA00022679"/>
    </source>
</evidence>
<feature type="region of interest" description="Disordered" evidence="10">
    <location>
        <begin position="1"/>
        <end position="133"/>
    </location>
</feature>
<proteinExistence type="inferred from homology"/>
<dbReference type="SUPFAM" id="SSF56112">
    <property type="entry name" value="Protein kinase-like (PK-like)"/>
    <property type="match status" value="1"/>
</dbReference>
<name>A0A821PJF5_9NEOP</name>
<keyword evidence="13" id="KW-1185">Reference proteome</keyword>
<dbReference type="PROSITE" id="PS50011">
    <property type="entry name" value="PROTEIN_KINASE_DOM"/>
    <property type="match status" value="1"/>
</dbReference>
<keyword evidence="2" id="KW-0723">Serine/threonine-protein kinase</keyword>
<evidence type="ECO:0000256" key="6">
    <source>
        <dbReference type="ARBA" id="ARBA00022840"/>
    </source>
</evidence>
<keyword evidence="6 8" id="KW-0067">ATP-binding</keyword>
<dbReference type="SMART" id="SM00220">
    <property type="entry name" value="S_TKc"/>
    <property type="match status" value="1"/>
</dbReference>
<dbReference type="GO" id="GO:0005524">
    <property type="term" value="F:ATP binding"/>
    <property type="evidence" value="ECO:0007669"/>
    <property type="project" value="UniProtKB-UniRule"/>
</dbReference>
<protein>
    <recommendedName>
        <fullName evidence="1">non-specific serine/threonine protein kinase</fullName>
        <ecNumber evidence="1">2.7.11.1</ecNumber>
    </recommendedName>
</protein>
<evidence type="ECO:0000313" key="12">
    <source>
        <dbReference type="EMBL" id="CAF4807245.1"/>
    </source>
</evidence>
<feature type="compositionally biased region" description="Basic and acidic residues" evidence="10">
    <location>
        <begin position="73"/>
        <end position="88"/>
    </location>
</feature>
<dbReference type="PROSITE" id="PS00108">
    <property type="entry name" value="PROTEIN_KINASE_ST"/>
    <property type="match status" value="1"/>
</dbReference>
<feature type="coiled-coil region" evidence="9">
    <location>
        <begin position="135"/>
        <end position="162"/>
    </location>
</feature>
<comment type="caution">
    <text evidence="12">The sequence shown here is derived from an EMBL/GenBank/DDBJ whole genome shotgun (WGS) entry which is preliminary data.</text>
</comment>
<feature type="binding site" evidence="8">
    <location>
        <position position="268"/>
    </location>
    <ligand>
        <name>ATP</name>
        <dbReference type="ChEBI" id="CHEBI:30616"/>
    </ligand>
</feature>
<dbReference type="Pfam" id="PF00069">
    <property type="entry name" value="Pkinase"/>
    <property type="match status" value="1"/>
</dbReference>
<dbReference type="EMBL" id="CAJOBZ010000006">
    <property type="protein sequence ID" value="CAF4807245.1"/>
    <property type="molecule type" value="Genomic_DNA"/>
</dbReference>
<feature type="compositionally biased region" description="Basic residues" evidence="10">
    <location>
        <begin position="89"/>
        <end position="99"/>
    </location>
</feature>
<evidence type="ECO:0000256" key="7">
    <source>
        <dbReference type="ARBA" id="ARBA00023596"/>
    </source>
</evidence>
<feature type="compositionally biased region" description="Basic residues" evidence="10">
    <location>
        <begin position="1"/>
        <end position="10"/>
    </location>
</feature>
<feature type="compositionally biased region" description="Basic and acidic residues" evidence="10">
    <location>
        <begin position="11"/>
        <end position="33"/>
    </location>
</feature>
<keyword evidence="5" id="KW-0418">Kinase</keyword>
<dbReference type="GO" id="GO:0004674">
    <property type="term" value="F:protein serine/threonine kinase activity"/>
    <property type="evidence" value="ECO:0007669"/>
    <property type="project" value="UniProtKB-KW"/>
</dbReference>
<evidence type="ECO:0000256" key="4">
    <source>
        <dbReference type="ARBA" id="ARBA00022741"/>
    </source>
</evidence>
<evidence type="ECO:0000256" key="10">
    <source>
        <dbReference type="SAM" id="MobiDB-lite"/>
    </source>
</evidence>
<dbReference type="FunFam" id="1.10.510.10:FF:000078">
    <property type="entry name" value="Serine/threonine-protein kinase PRP4 homolog"/>
    <property type="match status" value="1"/>
</dbReference>
<sequence>MADHHRKYSKHRTDSKRDKSAKRSKDSKHHLNESRTPPYSSKNNSIDELIKQRETLKEELKKFSKHSKSSSKSKHDDHGKKRSSSDNLHKHKNSKKSKSEKKSSSTVYVESSPVHNVDYTQVDSEDEESIIEQRRQQRKRLLEQLTHSKDIAEQENKTNQEKCITKMDMQEITNSNENKTLIKSETTDMFAEEDFIAKQLTDKVTQDNSKNSVQLTDNWDDEEGYYNIKIGDIINNNRYTIKSLVGQGVFANVIRAQDTKTNTEVAIKIMRNNDLMYKTGLKEIATLKEMNTADPTNKYHCVKLDCHFMHKKHLCLVLESLHMDLRVVLKKYGRHGLNIKALNSYSVQLLLALRLLKKVGYIHADIKPDNILVNDRKNVLKLCDFGSAFKVEENEPTPYLVSRFYRAPEIILGITYNHGVDIWSTACTMYEMATGKILFTGNSNNKMLKCFMDLKGRIPTRLLKKGKFKDQHFNYNNNFLYHRKDEFSGREKCEEVSNITIGRDLLKEIKKARKEMTPGEEKKIGQLKDLLDKMLMLDPAQRISVNECLKHPFIREELHY</sequence>
<reference evidence="12" key="1">
    <citation type="submission" date="2021-02" db="EMBL/GenBank/DDBJ databases">
        <authorList>
            <person name="Steward A R."/>
        </authorList>
    </citation>
    <scope>NUCLEOTIDE SEQUENCE</scope>
</reference>
<dbReference type="InterPro" id="IPR050494">
    <property type="entry name" value="Ser_Thr_dual-spec_kinase"/>
</dbReference>
<evidence type="ECO:0000256" key="1">
    <source>
        <dbReference type="ARBA" id="ARBA00012513"/>
    </source>
</evidence>
<evidence type="ECO:0000313" key="13">
    <source>
        <dbReference type="Proteomes" id="UP000663880"/>
    </source>
</evidence>
<feature type="compositionally biased region" description="Polar residues" evidence="10">
    <location>
        <begin position="34"/>
        <end position="46"/>
    </location>
</feature>
<dbReference type="OrthoDB" id="3967at2759"/>
<dbReference type="PANTHER" id="PTHR24058">
    <property type="entry name" value="DUAL SPECIFICITY PROTEIN KINASE"/>
    <property type="match status" value="1"/>
</dbReference>
<feature type="domain" description="Protein kinase" evidence="11">
    <location>
        <begin position="239"/>
        <end position="554"/>
    </location>
</feature>
<accession>A0A821PJF5</accession>
<keyword evidence="9" id="KW-0175">Coiled coil</keyword>
<dbReference type="AlphaFoldDB" id="A0A821PJF5"/>
<dbReference type="PANTHER" id="PTHR24058:SF103">
    <property type="entry name" value="SERINE_THREONINE-PROTEIN KINASE PRP4 HOMOLOG"/>
    <property type="match status" value="1"/>
</dbReference>
<dbReference type="Gene3D" id="3.30.200.20">
    <property type="entry name" value="Phosphorylase Kinase, domain 1"/>
    <property type="match status" value="1"/>
</dbReference>
<evidence type="ECO:0000256" key="9">
    <source>
        <dbReference type="SAM" id="Coils"/>
    </source>
</evidence>
<dbReference type="PROSITE" id="PS00107">
    <property type="entry name" value="PROTEIN_KINASE_ATP"/>
    <property type="match status" value="1"/>
</dbReference>